<protein>
    <submittedName>
        <fullName evidence="3">LexA regulated protein</fullName>
    </submittedName>
</protein>
<comment type="caution">
    <text evidence="3">The sequence shown here is derived from an EMBL/GenBank/DDBJ whole genome shotgun (WGS) entry which is preliminary data.</text>
</comment>
<dbReference type="SUPFAM" id="SSF47598">
    <property type="entry name" value="Ribbon-helix-helix"/>
    <property type="match status" value="1"/>
</dbReference>
<dbReference type="InterPro" id="IPR002145">
    <property type="entry name" value="CopG"/>
</dbReference>
<dbReference type="AlphaFoldDB" id="A0A3L8PXU3"/>
<sequence length="92" mass="10623">MAKEQSDRTTIDLFATEKRRGRPRSNPLTRSQQLKVNKRNQVLRDKAKGLKRIELKVSQELFDALNQLAEENNISRSQLIESMLTAQLSDLN</sequence>
<evidence type="ECO:0000313" key="4">
    <source>
        <dbReference type="Proteomes" id="UP000281474"/>
    </source>
</evidence>
<feature type="compositionally biased region" description="Basic and acidic residues" evidence="1">
    <location>
        <begin position="1"/>
        <end position="18"/>
    </location>
</feature>
<dbReference type="CDD" id="cd21631">
    <property type="entry name" value="RHH_CopG_NikR-like"/>
    <property type="match status" value="1"/>
</dbReference>
<name>A0A3L8PXU3_9GAMM</name>
<dbReference type="EMBL" id="QZEI01000051">
    <property type="protein sequence ID" value="RLV58892.1"/>
    <property type="molecule type" value="Genomic_DNA"/>
</dbReference>
<keyword evidence="4" id="KW-1185">Reference proteome</keyword>
<dbReference type="OrthoDB" id="6105869at2"/>
<dbReference type="RefSeq" id="WP_121839794.1">
    <property type="nucleotide sequence ID" value="NZ_ML014800.1"/>
</dbReference>
<accession>A0A3L8PXU3</accession>
<proteinExistence type="predicted"/>
<dbReference type="GO" id="GO:0006355">
    <property type="term" value="P:regulation of DNA-templated transcription"/>
    <property type="evidence" value="ECO:0007669"/>
    <property type="project" value="InterPro"/>
</dbReference>
<dbReference type="Pfam" id="PF01402">
    <property type="entry name" value="RHH_1"/>
    <property type="match status" value="1"/>
</dbReference>
<organism evidence="3 4">
    <name type="scientific">Parashewanella curva</name>
    <dbReference type="NCBI Taxonomy" id="2338552"/>
    <lineage>
        <taxon>Bacteria</taxon>
        <taxon>Pseudomonadati</taxon>
        <taxon>Pseudomonadota</taxon>
        <taxon>Gammaproteobacteria</taxon>
        <taxon>Alteromonadales</taxon>
        <taxon>Shewanellaceae</taxon>
        <taxon>Parashewanella</taxon>
    </lineage>
</organism>
<dbReference type="Proteomes" id="UP000281474">
    <property type="component" value="Unassembled WGS sequence"/>
</dbReference>
<dbReference type="InterPro" id="IPR010985">
    <property type="entry name" value="Ribbon_hlx_hlx"/>
</dbReference>
<gene>
    <name evidence="3" type="ORF">D5018_14910</name>
</gene>
<evidence type="ECO:0000313" key="3">
    <source>
        <dbReference type="EMBL" id="RLV58892.1"/>
    </source>
</evidence>
<evidence type="ECO:0000256" key="1">
    <source>
        <dbReference type="SAM" id="MobiDB-lite"/>
    </source>
</evidence>
<evidence type="ECO:0000259" key="2">
    <source>
        <dbReference type="Pfam" id="PF01402"/>
    </source>
</evidence>
<reference evidence="3 4" key="1">
    <citation type="submission" date="2018-09" db="EMBL/GenBank/DDBJ databases">
        <title>Phylogeny of the Shewanellaceae, and recommendation for two new genera, Pseudoshewanella and Parashewanella.</title>
        <authorList>
            <person name="Wang G."/>
        </authorList>
    </citation>
    <scope>NUCLEOTIDE SEQUENCE [LARGE SCALE GENOMIC DNA]</scope>
    <source>
        <strain evidence="3 4">C51</strain>
    </source>
</reference>
<dbReference type="NCBIfam" id="NF008671">
    <property type="entry name" value="PRK11675.1"/>
    <property type="match status" value="1"/>
</dbReference>
<feature type="domain" description="Ribbon-helix-helix protein CopG" evidence="2">
    <location>
        <begin position="51"/>
        <end position="88"/>
    </location>
</feature>
<feature type="region of interest" description="Disordered" evidence="1">
    <location>
        <begin position="1"/>
        <end position="32"/>
    </location>
</feature>